<evidence type="ECO:0000256" key="11">
    <source>
        <dbReference type="RuleBase" id="RU003781"/>
    </source>
</evidence>
<feature type="binding site" evidence="10">
    <location>
        <begin position="187"/>
        <end position="188"/>
    </location>
    <ligand>
        <name>substrate</name>
    </ligand>
</feature>
<keyword evidence="7 10" id="KW-0546">Nucleotide metabolism</keyword>
<dbReference type="CDD" id="cd00515">
    <property type="entry name" value="HAM1"/>
    <property type="match status" value="1"/>
</dbReference>
<feature type="active site" description="Proton acceptor" evidence="10">
    <location>
        <position position="76"/>
    </location>
</feature>
<feature type="binding site" evidence="10">
    <location>
        <begin position="8"/>
        <end position="13"/>
    </location>
    <ligand>
        <name>substrate</name>
    </ligand>
</feature>
<dbReference type="RefSeq" id="WP_090043212.1">
    <property type="nucleotide sequence ID" value="NZ_FOKI01000064.1"/>
</dbReference>
<comment type="catalytic activity">
    <reaction evidence="10">
        <text>ITP + H2O = IMP + diphosphate + H(+)</text>
        <dbReference type="Rhea" id="RHEA:29399"/>
        <dbReference type="ChEBI" id="CHEBI:15377"/>
        <dbReference type="ChEBI" id="CHEBI:15378"/>
        <dbReference type="ChEBI" id="CHEBI:33019"/>
        <dbReference type="ChEBI" id="CHEBI:58053"/>
        <dbReference type="ChEBI" id="CHEBI:61402"/>
        <dbReference type="EC" id="3.6.1.66"/>
    </reaction>
</comment>
<keyword evidence="5 10" id="KW-0378">Hydrolase</keyword>
<dbReference type="HAMAP" id="MF_01405">
    <property type="entry name" value="Non_canon_purine_NTPase"/>
    <property type="match status" value="1"/>
</dbReference>
<dbReference type="AlphaFoldDB" id="A0A1I1B946"/>
<comment type="cofactor">
    <cofactor evidence="10">
        <name>Mg(2+)</name>
        <dbReference type="ChEBI" id="CHEBI:18420"/>
    </cofactor>
    <text evidence="10">Binds 1 Mg(2+) ion per subunit.</text>
</comment>
<dbReference type="InterPro" id="IPR020922">
    <property type="entry name" value="dITP/XTP_pyrophosphatase"/>
</dbReference>
<comment type="function">
    <text evidence="10">Pyrophosphatase that catalyzes the hydrolysis of nucleoside triphosphates to their monophosphate derivatives, with a high preference for the non-canonical purine nucleotides XTP (xanthosine triphosphate), dITP (deoxyinosine triphosphate) and ITP. Seems to function as a house-cleaning enzyme that removes non-canonical purine nucleotides from the nucleotide pool, thus preventing their incorporation into DNA/RNA and avoiding chromosomal lesions.</text>
</comment>
<dbReference type="FunFam" id="3.90.950.10:FF:000001">
    <property type="entry name" value="dITP/XTP pyrophosphatase"/>
    <property type="match status" value="1"/>
</dbReference>
<dbReference type="GO" id="GO:0017111">
    <property type="term" value="F:ribonucleoside triphosphate phosphatase activity"/>
    <property type="evidence" value="ECO:0007669"/>
    <property type="project" value="InterPro"/>
</dbReference>
<dbReference type="NCBIfam" id="NF011397">
    <property type="entry name" value="PRK14822.1"/>
    <property type="match status" value="1"/>
</dbReference>
<dbReference type="OrthoDB" id="9807456at2"/>
<accession>A0A1I1B946</accession>
<feature type="binding site" evidence="10">
    <location>
        <position position="77"/>
    </location>
    <ligand>
        <name>substrate</name>
    </ligand>
</feature>
<dbReference type="Proteomes" id="UP000198619">
    <property type="component" value="Unassembled WGS sequence"/>
</dbReference>
<dbReference type="GO" id="GO:0046872">
    <property type="term" value="F:metal ion binding"/>
    <property type="evidence" value="ECO:0007669"/>
    <property type="project" value="UniProtKB-KW"/>
</dbReference>
<keyword evidence="13" id="KW-1185">Reference proteome</keyword>
<dbReference type="PANTHER" id="PTHR11067">
    <property type="entry name" value="INOSINE TRIPHOSPHATE PYROPHOSPHATASE/HAM1 PROTEIN"/>
    <property type="match status" value="1"/>
</dbReference>
<keyword evidence="6 10" id="KW-0460">Magnesium</keyword>
<evidence type="ECO:0000313" key="12">
    <source>
        <dbReference type="EMBL" id="SFB45208.1"/>
    </source>
</evidence>
<evidence type="ECO:0000313" key="13">
    <source>
        <dbReference type="Proteomes" id="UP000198619"/>
    </source>
</evidence>
<feature type="binding site" evidence="10">
    <location>
        <position position="76"/>
    </location>
    <ligand>
        <name>Mg(2+)</name>
        <dbReference type="ChEBI" id="CHEBI:18420"/>
    </ligand>
</feature>
<comment type="catalytic activity">
    <reaction evidence="8 10">
        <text>dITP + H2O = dIMP + diphosphate + H(+)</text>
        <dbReference type="Rhea" id="RHEA:28342"/>
        <dbReference type="ChEBI" id="CHEBI:15377"/>
        <dbReference type="ChEBI" id="CHEBI:15378"/>
        <dbReference type="ChEBI" id="CHEBI:33019"/>
        <dbReference type="ChEBI" id="CHEBI:61194"/>
        <dbReference type="ChEBI" id="CHEBI:61382"/>
        <dbReference type="EC" id="3.6.1.66"/>
    </reaction>
</comment>
<dbReference type="GO" id="GO:0035870">
    <property type="term" value="F:dITP diphosphatase activity"/>
    <property type="evidence" value="ECO:0007669"/>
    <property type="project" value="UniProtKB-UniRule"/>
</dbReference>
<dbReference type="PANTHER" id="PTHR11067:SF9">
    <property type="entry name" value="INOSINE TRIPHOSPHATE PYROPHOSPHATASE"/>
    <property type="match status" value="1"/>
</dbReference>
<dbReference type="NCBIfam" id="TIGR00042">
    <property type="entry name" value="RdgB/HAM1 family non-canonical purine NTP pyrophosphatase"/>
    <property type="match status" value="1"/>
</dbReference>
<evidence type="ECO:0000256" key="9">
    <source>
        <dbReference type="ARBA" id="ARBA00052017"/>
    </source>
</evidence>
<dbReference type="GO" id="GO:0000166">
    <property type="term" value="F:nucleotide binding"/>
    <property type="evidence" value="ECO:0007669"/>
    <property type="project" value="UniProtKB-KW"/>
</dbReference>
<organism evidence="12 13">
    <name type="scientific">Clostridium frigidicarnis</name>
    <dbReference type="NCBI Taxonomy" id="84698"/>
    <lineage>
        <taxon>Bacteria</taxon>
        <taxon>Bacillati</taxon>
        <taxon>Bacillota</taxon>
        <taxon>Clostridia</taxon>
        <taxon>Eubacteriales</taxon>
        <taxon>Clostridiaceae</taxon>
        <taxon>Clostridium</taxon>
    </lineage>
</organism>
<evidence type="ECO:0000256" key="10">
    <source>
        <dbReference type="HAMAP-Rule" id="MF_01405"/>
    </source>
</evidence>
<dbReference type="GO" id="GO:0036220">
    <property type="term" value="F:ITP diphosphatase activity"/>
    <property type="evidence" value="ECO:0007669"/>
    <property type="project" value="UniProtKB-UniRule"/>
</dbReference>
<dbReference type="GO" id="GO:0036222">
    <property type="term" value="F:XTP diphosphatase activity"/>
    <property type="evidence" value="ECO:0007669"/>
    <property type="project" value="UniProtKB-UniRule"/>
</dbReference>
<name>A0A1I1B946_9CLOT</name>
<dbReference type="InterPro" id="IPR002637">
    <property type="entry name" value="RdgB/HAM1"/>
</dbReference>
<feature type="binding site" evidence="10">
    <location>
        <position position="41"/>
    </location>
    <ligand>
        <name>Mg(2+)</name>
        <dbReference type="ChEBI" id="CHEBI:18420"/>
    </ligand>
</feature>
<keyword evidence="4 10" id="KW-0547">Nucleotide-binding</keyword>
<dbReference type="STRING" id="84698.SAMN04488528_106410"/>
<gene>
    <name evidence="12" type="ORF">SAMN04488528_106410</name>
</gene>
<evidence type="ECO:0000256" key="4">
    <source>
        <dbReference type="ARBA" id="ARBA00022741"/>
    </source>
</evidence>
<feature type="binding site" evidence="10">
    <location>
        <position position="182"/>
    </location>
    <ligand>
        <name>substrate</name>
    </ligand>
</feature>
<protein>
    <recommendedName>
        <fullName evidence="10">dITP/XTP pyrophosphatase</fullName>
        <ecNumber evidence="10">3.6.1.66</ecNumber>
    </recommendedName>
    <alternativeName>
        <fullName evidence="10">Non-canonical purine NTP pyrophosphatase</fullName>
    </alternativeName>
    <alternativeName>
        <fullName evidence="10">Non-standard purine NTP pyrophosphatase</fullName>
    </alternativeName>
    <alternativeName>
        <fullName evidence="10">Nucleoside-triphosphate diphosphatase</fullName>
    </alternativeName>
    <alternativeName>
        <fullName evidence="10">Nucleoside-triphosphate pyrophosphatase</fullName>
        <shortName evidence="10">NTPase</shortName>
    </alternativeName>
</protein>
<dbReference type="EC" id="3.6.1.66" evidence="10"/>
<evidence type="ECO:0000256" key="5">
    <source>
        <dbReference type="ARBA" id="ARBA00022801"/>
    </source>
</evidence>
<feature type="binding site" evidence="10">
    <location>
        <begin position="159"/>
        <end position="162"/>
    </location>
    <ligand>
        <name>substrate</name>
    </ligand>
</feature>
<dbReference type="GO" id="GO:0009117">
    <property type="term" value="P:nucleotide metabolic process"/>
    <property type="evidence" value="ECO:0007669"/>
    <property type="project" value="UniProtKB-KW"/>
</dbReference>
<evidence type="ECO:0000256" key="1">
    <source>
        <dbReference type="ARBA" id="ARBA00008023"/>
    </source>
</evidence>
<dbReference type="Gene3D" id="3.90.950.10">
    <property type="match status" value="1"/>
</dbReference>
<evidence type="ECO:0000256" key="3">
    <source>
        <dbReference type="ARBA" id="ARBA00022723"/>
    </source>
</evidence>
<dbReference type="EMBL" id="FOKI01000064">
    <property type="protein sequence ID" value="SFB45208.1"/>
    <property type="molecule type" value="Genomic_DNA"/>
</dbReference>
<evidence type="ECO:0000256" key="2">
    <source>
        <dbReference type="ARBA" id="ARBA00011738"/>
    </source>
</evidence>
<comment type="subunit">
    <text evidence="2 10">Homodimer.</text>
</comment>
<dbReference type="Pfam" id="PF01725">
    <property type="entry name" value="Ham1p_like"/>
    <property type="match status" value="1"/>
</dbReference>
<reference evidence="12 13" key="1">
    <citation type="submission" date="2016-10" db="EMBL/GenBank/DDBJ databases">
        <authorList>
            <person name="de Groot N.N."/>
        </authorList>
    </citation>
    <scope>NUCLEOTIDE SEQUENCE [LARGE SCALE GENOMIC DNA]</scope>
    <source>
        <strain evidence="12 13">DSM 12271</strain>
    </source>
</reference>
<comment type="similarity">
    <text evidence="1 10 11">Belongs to the HAM1 NTPase family.</text>
</comment>
<proteinExistence type="inferred from homology"/>
<evidence type="ECO:0000256" key="6">
    <source>
        <dbReference type="ARBA" id="ARBA00022842"/>
    </source>
</evidence>
<dbReference type="GO" id="GO:0005829">
    <property type="term" value="C:cytosol"/>
    <property type="evidence" value="ECO:0007669"/>
    <property type="project" value="TreeGrafter"/>
</dbReference>
<dbReference type="GO" id="GO:0009146">
    <property type="term" value="P:purine nucleoside triphosphate catabolic process"/>
    <property type="evidence" value="ECO:0007669"/>
    <property type="project" value="UniProtKB-UniRule"/>
</dbReference>
<dbReference type="SUPFAM" id="SSF52972">
    <property type="entry name" value="ITPase-like"/>
    <property type="match status" value="1"/>
</dbReference>
<dbReference type="InterPro" id="IPR029001">
    <property type="entry name" value="ITPase-like_fam"/>
</dbReference>
<evidence type="ECO:0000256" key="7">
    <source>
        <dbReference type="ARBA" id="ARBA00023080"/>
    </source>
</evidence>
<comment type="catalytic activity">
    <reaction evidence="9 10">
        <text>XTP + H2O = XMP + diphosphate + H(+)</text>
        <dbReference type="Rhea" id="RHEA:28610"/>
        <dbReference type="ChEBI" id="CHEBI:15377"/>
        <dbReference type="ChEBI" id="CHEBI:15378"/>
        <dbReference type="ChEBI" id="CHEBI:33019"/>
        <dbReference type="ChEBI" id="CHEBI:57464"/>
        <dbReference type="ChEBI" id="CHEBI:61314"/>
        <dbReference type="EC" id="3.6.1.66"/>
    </reaction>
</comment>
<keyword evidence="3 10" id="KW-0479">Metal-binding</keyword>
<sequence>MKKLIVASNNEHKIKEIKEILKDLSLDIRSLKDENIFIDVEEDGKTFKENALKKAREIYKFLNNRNEKDFIVMSDDSGLVVDILNGEPGVYSARYAGEHGNSKKNNEKLLKKLSEFSIEERKAYFICLVALINQEGKELTIEGKSYGYITENLKGNEGFGYDPIFFVKEFNKTFAEMTPEEKNSISHRGKALEKLKEEISQLI</sequence>
<evidence type="ECO:0000256" key="8">
    <source>
        <dbReference type="ARBA" id="ARBA00051875"/>
    </source>
</evidence>